<sequence length="65" mass="7052">MAFSNHLSDVAATGLLLWNSTCSVLLVLEAWFFSMVGLGGFSNCGLAVTWLPRLTCIKDLVQVCM</sequence>
<evidence type="ECO:0000313" key="2">
    <source>
        <dbReference type="EMBL" id="CAF2125028.1"/>
    </source>
</evidence>
<accession>A0A816VJ13</accession>
<feature type="transmembrane region" description="Helical" evidence="1">
    <location>
        <begin position="30"/>
        <end position="51"/>
    </location>
</feature>
<dbReference type="AlphaFoldDB" id="A0A816VJ13"/>
<proteinExistence type="predicted"/>
<evidence type="ECO:0000256" key="1">
    <source>
        <dbReference type="SAM" id="Phobius"/>
    </source>
</evidence>
<keyword evidence="1" id="KW-0812">Transmembrane</keyword>
<organism evidence="2">
    <name type="scientific">Brassica napus</name>
    <name type="common">Rape</name>
    <dbReference type="NCBI Taxonomy" id="3708"/>
    <lineage>
        <taxon>Eukaryota</taxon>
        <taxon>Viridiplantae</taxon>
        <taxon>Streptophyta</taxon>
        <taxon>Embryophyta</taxon>
        <taxon>Tracheophyta</taxon>
        <taxon>Spermatophyta</taxon>
        <taxon>Magnoliopsida</taxon>
        <taxon>eudicotyledons</taxon>
        <taxon>Gunneridae</taxon>
        <taxon>Pentapetalae</taxon>
        <taxon>rosids</taxon>
        <taxon>malvids</taxon>
        <taxon>Brassicales</taxon>
        <taxon>Brassicaceae</taxon>
        <taxon>Brassiceae</taxon>
        <taxon>Brassica</taxon>
    </lineage>
</organism>
<name>A0A816VJ13_BRANA</name>
<protein>
    <submittedName>
        <fullName evidence="2">(rape) hypothetical protein</fullName>
    </submittedName>
</protein>
<keyword evidence="1" id="KW-1133">Transmembrane helix</keyword>
<keyword evidence="1" id="KW-0472">Membrane</keyword>
<gene>
    <name evidence="2" type="ORF">DARMORV10_A03P28580.1</name>
</gene>
<dbReference type="Proteomes" id="UP001295469">
    <property type="component" value="Chromosome A03"/>
</dbReference>
<reference evidence="2" key="1">
    <citation type="submission" date="2021-01" db="EMBL/GenBank/DDBJ databases">
        <authorList>
            <consortium name="Genoscope - CEA"/>
            <person name="William W."/>
        </authorList>
    </citation>
    <scope>NUCLEOTIDE SEQUENCE</scope>
</reference>
<dbReference type="EMBL" id="HG994357">
    <property type="protein sequence ID" value="CAF2125028.1"/>
    <property type="molecule type" value="Genomic_DNA"/>
</dbReference>